<keyword evidence="1" id="KW-0732">Signal</keyword>
<evidence type="ECO:0000313" key="2">
    <source>
        <dbReference type="EMBL" id="MDQ0315979.1"/>
    </source>
</evidence>
<reference evidence="2" key="1">
    <citation type="submission" date="2023-07" db="EMBL/GenBank/DDBJ databases">
        <title>Genomic Encyclopedia of Type Strains, Phase IV (KMG-IV): sequencing the most valuable type-strain genomes for metagenomic binning, comparative biology and taxonomic classification.</title>
        <authorList>
            <person name="Goeker M."/>
        </authorList>
    </citation>
    <scope>NUCLEOTIDE SEQUENCE</scope>
    <source>
        <strain evidence="2">DSM 21202</strain>
    </source>
</reference>
<protein>
    <submittedName>
        <fullName evidence="2">Uncharacterized protein</fullName>
    </submittedName>
</protein>
<proteinExistence type="predicted"/>
<dbReference type="RefSeq" id="WP_306885807.1">
    <property type="nucleotide sequence ID" value="NZ_JAUSUL010000002.1"/>
</dbReference>
<name>A0AAE3VPL8_9HYPH</name>
<evidence type="ECO:0000256" key="1">
    <source>
        <dbReference type="SAM" id="SignalP"/>
    </source>
</evidence>
<accession>A0AAE3VPL8</accession>
<feature type="signal peptide" evidence="1">
    <location>
        <begin position="1"/>
        <end position="20"/>
    </location>
</feature>
<dbReference type="Proteomes" id="UP001229244">
    <property type="component" value="Unassembled WGS sequence"/>
</dbReference>
<keyword evidence="3" id="KW-1185">Reference proteome</keyword>
<sequence>MKYGKRLVAGALAVCGLSVAALVTPVQATTLSEIAAIRKATPSCNANPGAPWVGRVSGSVENDIDDRIIPVSFVGCFQSQPECERWKEKTSGFITGPIIQYSCDARK</sequence>
<organism evidence="2 3">
    <name type="scientific">Amorphus orientalis</name>
    <dbReference type="NCBI Taxonomy" id="649198"/>
    <lineage>
        <taxon>Bacteria</taxon>
        <taxon>Pseudomonadati</taxon>
        <taxon>Pseudomonadota</taxon>
        <taxon>Alphaproteobacteria</taxon>
        <taxon>Hyphomicrobiales</taxon>
        <taxon>Amorphaceae</taxon>
        <taxon>Amorphus</taxon>
    </lineage>
</organism>
<dbReference type="EMBL" id="JAUSUL010000002">
    <property type="protein sequence ID" value="MDQ0315979.1"/>
    <property type="molecule type" value="Genomic_DNA"/>
</dbReference>
<gene>
    <name evidence="2" type="ORF">J2S73_002436</name>
</gene>
<dbReference type="AlphaFoldDB" id="A0AAE3VPL8"/>
<comment type="caution">
    <text evidence="2">The sequence shown here is derived from an EMBL/GenBank/DDBJ whole genome shotgun (WGS) entry which is preliminary data.</text>
</comment>
<feature type="chain" id="PRO_5042253501" evidence="1">
    <location>
        <begin position="21"/>
        <end position="107"/>
    </location>
</feature>
<evidence type="ECO:0000313" key="3">
    <source>
        <dbReference type="Proteomes" id="UP001229244"/>
    </source>
</evidence>